<proteinExistence type="predicted"/>
<feature type="chain" id="PRO_5029473058" evidence="2">
    <location>
        <begin position="17"/>
        <end position="374"/>
    </location>
</feature>
<evidence type="ECO:0000256" key="1">
    <source>
        <dbReference type="SAM" id="MobiDB-lite"/>
    </source>
</evidence>
<keyword evidence="2" id="KW-0732">Signal</keyword>
<name>A0A7K3NL88_9BACT</name>
<feature type="signal peptide" evidence="2">
    <location>
        <begin position="1"/>
        <end position="16"/>
    </location>
</feature>
<protein>
    <submittedName>
        <fullName evidence="3">Uncharacterized protein</fullName>
    </submittedName>
</protein>
<reference evidence="3 4" key="1">
    <citation type="submission" date="2020-02" db="EMBL/GenBank/DDBJ databases">
        <title>Comparative genomics of sulfur disproportionating microorganisms.</title>
        <authorList>
            <person name="Ward L.M."/>
            <person name="Bertran E."/>
            <person name="Johnston D.T."/>
        </authorList>
    </citation>
    <scope>NUCLEOTIDE SEQUENCE [LARGE SCALE GENOMIC DNA]</scope>
    <source>
        <strain evidence="3 4">DSM 3696</strain>
    </source>
</reference>
<evidence type="ECO:0000313" key="3">
    <source>
        <dbReference type="EMBL" id="NDY56603.1"/>
    </source>
</evidence>
<feature type="compositionally biased region" description="Low complexity" evidence="1">
    <location>
        <begin position="23"/>
        <end position="38"/>
    </location>
</feature>
<dbReference type="AlphaFoldDB" id="A0A7K3NL88"/>
<organism evidence="3 4">
    <name type="scientific">Desulfolutivibrio sulfodismutans</name>
    <dbReference type="NCBI Taxonomy" id="63561"/>
    <lineage>
        <taxon>Bacteria</taxon>
        <taxon>Pseudomonadati</taxon>
        <taxon>Thermodesulfobacteriota</taxon>
        <taxon>Desulfovibrionia</taxon>
        <taxon>Desulfovibrionales</taxon>
        <taxon>Desulfovibrionaceae</taxon>
        <taxon>Desulfolutivibrio</taxon>
    </lineage>
</organism>
<gene>
    <name evidence="3" type="ORF">G3N56_07585</name>
</gene>
<dbReference type="EMBL" id="JAAGRQ010000023">
    <property type="protein sequence ID" value="NDY56603.1"/>
    <property type="molecule type" value="Genomic_DNA"/>
</dbReference>
<accession>A0A7K3NL88</accession>
<evidence type="ECO:0000313" key="4">
    <source>
        <dbReference type="Proteomes" id="UP000469724"/>
    </source>
</evidence>
<sequence>MAVILILAPLAFSALALGQSPEPSAPSAPLASSPSAVPNDMGAVETAPDAPVDDREAQEIKARGPVGFRGLPWGASPTGHPDLEYLYGAGEVAYYRRTGDNLEIGEVRLKDILYGFYRDSFFHVQMRAREPGDIAALRTAYAAKYGPPLENATSLDENYLWNWPQAQIALDRDILEDSLSISYTHLPGVERMRAEAPDPVPGDPVFLRPGIAVYAKQPPPDGFGGIPFGAHVADLRNMEYLFVHKDVRHYRRAGEKRRIGGIVVDDEVYSFRDDKLFYVILVIKKPAPGDFERLRAAYEAKYGSFATVSPGVSEHLVWSWPAAAVALIRYRDTGSLEICYAYTPVLRDGENRMIEAALGAMARKTFGDGVSPKP</sequence>
<feature type="region of interest" description="Disordered" evidence="1">
    <location>
        <begin position="23"/>
        <end position="54"/>
    </location>
</feature>
<keyword evidence="4" id="KW-1185">Reference proteome</keyword>
<comment type="caution">
    <text evidence="3">The sequence shown here is derived from an EMBL/GenBank/DDBJ whole genome shotgun (WGS) entry which is preliminary data.</text>
</comment>
<dbReference type="Proteomes" id="UP000469724">
    <property type="component" value="Unassembled WGS sequence"/>
</dbReference>
<dbReference type="RefSeq" id="WP_163301656.1">
    <property type="nucleotide sequence ID" value="NZ_JAAGRQ010000023.1"/>
</dbReference>
<evidence type="ECO:0000256" key="2">
    <source>
        <dbReference type="SAM" id="SignalP"/>
    </source>
</evidence>